<protein>
    <recommendedName>
        <fullName evidence="4">3',5'-cyclic-nucleotide phosphodiesterase</fullName>
    </recommendedName>
</protein>
<proteinExistence type="predicted"/>
<dbReference type="Proteomes" id="UP000095039">
    <property type="component" value="Unassembled WGS sequence"/>
</dbReference>
<dbReference type="Pfam" id="PF04340">
    <property type="entry name" value="DUF484"/>
    <property type="match status" value="1"/>
</dbReference>
<dbReference type="AlphaFoldDB" id="A0A1E5CDK0"/>
<evidence type="ECO:0000313" key="3">
    <source>
        <dbReference type="Proteomes" id="UP000095039"/>
    </source>
</evidence>
<dbReference type="Gene3D" id="3.30.450.40">
    <property type="match status" value="1"/>
</dbReference>
<name>A0A1E5CDK0_9GAMM</name>
<comment type="caution">
    <text evidence="2">The sequence shown here is derived from an EMBL/GenBank/DDBJ whole genome shotgun (WGS) entry which is preliminary data.</text>
</comment>
<gene>
    <name evidence="2" type="ORF">A1OK_06685</name>
</gene>
<dbReference type="EMBL" id="AJWN02000021">
    <property type="protein sequence ID" value="OEE63535.1"/>
    <property type="molecule type" value="Genomic_DNA"/>
</dbReference>
<sequence length="224" mass="24942">MTELSKLEGPLAKALTDDAVASYLKDNPDFFLSQLKLLEQLRLSHPQRGAVSLVEIQLSRLRERVAELEEDITQLMSIAAGNENLFRAFSQAHKALFAASREQDIHQALRTLASSLQLSVSLRFYDVGHHALNKKSVDAIKAAHFCGQHVYLGRLRKADGELFVSHAPELGSYALVPVYKGKELGFLSFASKDGGHFQPSMDTLFVEQIAEHIAILLTKWQSDE</sequence>
<feature type="coiled-coil region" evidence="1">
    <location>
        <begin position="51"/>
        <end position="78"/>
    </location>
</feature>
<keyword evidence="1" id="KW-0175">Coiled coil</keyword>
<evidence type="ECO:0000313" key="2">
    <source>
        <dbReference type="EMBL" id="OEE63535.1"/>
    </source>
</evidence>
<evidence type="ECO:0008006" key="4">
    <source>
        <dbReference type="Google" id="ProtNLM"/>
    </source>
</evidence>
<reference evidence="2 3" key="1">
    <citation type="journal article" date="2012" name="Science">
        <title>Ecological populations of bacteria act as socially cohesive units of antibiotic production and resistance.</title>
        <authorList>
            <person name="Cordero O.X."/>
            <person name="Wildschutte H."/>
            <person name="Kirkup B."/>
            <person name="Proehl S."/>
            <person name="Ngo L."/>
            <person name="Hussain F."/>
            <person name="Le Roux F."/>
            <person name="Mincer T."/>
            <person name="Polz M.F."/>
        </authorList>
    </citation>
    <scope>NUCLEOTIDE SEQUENCE [LARGE SCALE GENOMIC DNA]</scope>
    <source>
        <strain evidence="2 3">FF-454</strain>
    </source>
</reference>
<accession>A0A1E5CDK0</accession>
<dbReference type="InterPro" id="IPR007435">
    <property type="entry name" value="DUF484"/>
</dbReference>
<organism evidence="2 3">
    <name type="scientific">Enterovibrio norvegicus FF-454</name>
    <dbReference type="NCBI Taxonomy" id="1185651"/>
    <lineage>
        <taxon>Bacteria</taxon>
        <taxon>Pseudomonadati</taxon>
        <taxon>Pseudomonadota</taxon>
        <taxon>Gammaproteobacteria</taxon>
        <taxon>Vibrionales</taxon>
        <taxon>Vibrionaceae</taxon>
        <taxon>Enterovibrio</taxon>
    </lineage>
</organism>
<dbReference type="PANTHER" id="PTHR38765:SF1">
    <property type="entry name" value="DUF484 DOMAIN-CONTAINING PROTEIN"/>
    <property type="match status" value="1"/>
</dbReference>
<dbReference type="RefSeq" id="WP_016959485.1">
    <property type="nucleotide sequence ID" value="NZ_AJWN02000021.1"/>
</dbReference>
<dbReference type="PANTHER" id="PTHR38765">
    <property type="entry name" value="DUF484 DOMAIN-CONTAINING PROTEIN"/>
    <property type="match status" value="1"/>
</dbReference>
<dbReference type="InterPro" id="IPR029016">
    <property type="entry name" value="GAF-like_dom_sf"/>
</dbReference>
<evidence type="ECO:0000256" key="1">
    <source>
        <dbReference type="SAM" id="Coils"/>
    </source>
</evidence>
<keyword evidence="3" id="KW-1185">Reference proteome</keyword>